<dbReference type="EMBL" id="JOJR01000520">
    <property type="protein sequence ID" value="RCN36868.1"/>
    <property type="molecule type" value="Genomic_DNA"/>
</dbReference>
<accession>A0A368FZH9</accession>
<organism evidence="1 2">
    <name type="scientific">Ancylostoma caninum</name>
    <name type="common">Dog hookworm</name>
    <dbReference type="NCBI Taxonomy" id="29170"/>
    <lineage>
        <taxon>Eukaryota</taxon>
        <taxon>Metazoa</taxon>
        <taxon>Ecdysozoa</taxon>
        <taxon>Nematoda</taxon>
        <taxon>Chromadorea</taxon>
        <taxon>Rhabditida</taxon>
        <taxon>Rhabditina</taxon>
        <taxon>Rhabditomorpha</taxon>
        <taxon>Strongyloidea</taxon>
        <taxon>Ancylostomatidae</taxon>
        <taxon>Ancylostomatinae</taxon>
        <taxon>Ancylostoma</taxon>
    </lineage>
</organism>
<protein>
    <submittedName>
        <fullName evidence="1">Uncharacterized protein</fullName>
    </submittedName>
</protein>
<evidence type="ECO:0000313" key="1">
    <source>
        <dbReference type="EMBL" id="RCN36868.1"/>
    </source>
</evidence>
<gene>
    <name evidence="1" type="ORF">ANCCAN_17243</name>
</gene>
<comment type="caution">
    <text evidence="1">The sequence shown here is derived from an EMBL/GenBank/DDBJ whole genome shotgun (WGS) entry which is preliminary data.</text>
</comment>
<reference evidence="1 2" key="1">
    <citation type="submission" date="2014-10" db="EMBL/GenBank/DDBJ databases">
        <title>Draft genome of the hookworm Ancylostoma caninum.</title>
        <authorList>
            <person name="Mitreva M."/>
        </authorList>
    </citation>
    <scope>NUCLEOTIDE SEQUENCE [LARGE SCALE GENOMIC DNA]</scope>
    <source>
        <strain evidence="1 2">Baltimore</strain>
    </source>
</reference>
<dbReference type="Proteomes" id="UP000252519">
    <property type="component" value="Unassembled WGS sequence"/>
</dbReference>
<sequence length="70" mass="8002">MDTLRSGSECFRNNMEVDSNHIYGGNDFTFDGVLHLCYHHWICLYWSSTGDGDFQNSLCRAGSAWNHVIV</sequence>
<name>A0A368FZH9_ANCCA</name>
<proteinExistence type="predicted"/>
<evidence type="ECO:0000313" key="2">
    <source>
        <dbReference type="Proteomes" id="UP000252519"/>
    </source>
</evidence>
<dbReference type="AlphaFoldDB" id="A0A368FZH9"/>
<keyword evidence="2" id="KW-1185">Reference proteome</keyword>